<evidence type="ECO:0000256" key="1">
    <source>
        <dbReference type="ARBA" id="ARBA00004123"/>
    </source>
</evidence>
<dbReference type="PANTHER" id="PTHR46481:SF10">
    <property type="entry name" value="ZINC FINGER BED DOMAIN-CONTAINING PROTEIN 39"/>
    <property type="match status" value="1"/>
</dbReference>
<dbReference type="GO" id="GO:0046983">
    <property type="term" value="F:protein dimerization activity"/>
    <property type="evidence" value="ECO:0007669"/>
    <property type="project" value="InterPro"/>
</dbReference>
<keyword evidence="8" id="KW-0539">Nucleus</keyword>
<dbReference type="OrthoDB" id="6609604at2759"/>
<keyword evidence="13" id="KW-1185">Reference proteome</keyword>
<keyword evidence="3 9" id="KW-0863">Zinc-finger</keyword>
<feature type="region of interest" description="Disordered" evidence="10">
    <location>
        <begin position="538"/>
        <end position="558"/>
    </location>
</feature>
<dbReference type="SUPFAM" id="SSF140996">
    <property type="entry name" value="Hermes dimerisation domain"/>
    <property type="match status" value="1"/>
</dbReference>
<comment type="subcellular location">
    <subcellularLocation>
        <location evidence="1">Nucleus</location>
    </subcellularLocation>
</comment>
<dbReference type="GO" id="GO:0005634">
    <property type="term" value="C:nucleus"/>
    <property type="evidence" value="ECO:0007669"/>
    <property type="project" value="UniProtKB-SubCell"/>
</dbReference>
<dbReference type="Pfam" id="PF02892">
    <property type="entry name" value="zf-BED"/>
    <property type="match status" value="1"/>
</dbReference>
<keyword evidence="6" id="KW-0238">DNA-binding</keyword>
<accession>A0A6G0VP94</accession>
<evidence type="ECO:0000256" key="3">
    <source>
        <dbReference type="ARBA" id="ARBA00022771"/>
    </source>
</evidence>
<dbReference type="GO" id="GO:0008270">
    <property type="term" value="F:zinc ion binding"/>
    <property type="evidence" value="ECO:0007669"/>
    <property type="project" value="UniProtKB-KW"/>
</dbReference>
<dbReference type="GO" id="GO:0003677">
    <property type="term" value="F:DNA binding"/>
    <property type="evidence" value="ECO:0007669"/>
    <property type="project" value="UniProtKB-KW"/>
</dbReference>
<dbReference type="SMART" id="SM00614">
    <property type="entry name" value="ZnF_BED"/>
    <property type="match status" value="1"/>
</dbReference>
<protein>
    <submittedName>
        <fullName evidence="12">Zinc finger BED domain-containing protein 1-like</fullName>
    </submittedName>
</protein>
<dbReference type="Pfam" id="PF05699">
    <property type="entry name" value="Dimer_Tnp_hAT"/>
    <property type="match status" value="1"/>
</dbReference>
<dbReference type="InterPro" id="IPR052035">
    <property type="entry name" value="ZnF_BED_domain_contain"/>
</dbReference>
<dbReference type="EMBL" id="VUJU01013576">
    <property type="protein sequence ID" value="KAF0704374.1"/>
    <property type="molecule type" value="Genomic_DNA"/>
</dbReference>
<sequence length="673" mass="75103">MSSVMWNFFKKVENGGTCKICSLFVKTCGNTTNLKQHLKRKHPSVNVNTTFFSKSAKMATTTDEFVEHDEDDALFVQSVSGTQTTLNTMVFSNSRPSSQCSVQSDSEYSDSVLSKTSDSVSVVSNLSSATKSSTSTTQSQQLIQPTIDQSIKLVKSYEAGGAKSVFVTNALIYMIVKDNMPLSTTEKEGFMHFMKKVLPLYKLPSRKTFTQLLSSKYDVLSASVKSKLSLVNHITLTTDVWTDTINTKSFLGITVHFLSLNKLNLESIALGVLELDERHTSVNIADWLNDALNTWGLNKNQIFLVVTDNGSNIKNAVYACFGKKKHLPCFAHTLNLVVQNALDDTKDVALVIDKVKKLVTFFKQSVSASDELRKISNFKLKQSVPTRWNSVYFMLERFITCSDFVASIIVKFPKGPPMLSGSELFSAKEIMHLLKPFEAATKELCGQNYVTGSKVIPLINCLIKKIDPMEITSDFALPLKKNLLENLKSRFGKMEQLEYLSIATILDPRFKKLHSTDPIASSKAISIIKKKIVDISSDSASSETGSNSMDTSDEDDPNSLWSVHKELVLKKTINEPNLSDNEMPTDLKHYLNQPTVSLSDNVFKFWDTHGPIYPRLKKIVDPYLSMVATSVPSERLFSKAGQIMTESRNRLSGDHLNKLIFLGSLSANDWHLE</sequence>
<gene>
    <name evidence="12" type="ORF">FWK35_00036163</name>
</gene>
<evidence type="ECO:0000256" key="9">
    <source>
        <dbReference type="PROSITE-ProRule" id="PRU00027"/>
    </source>
</evidence>
<evidence type="ECO:0000256" key="8">
    <source>
        <dbReference type="ARBA" id="ARBA00023242"/>
    </source>
</evidence>
<dbReference type="PROSITE" id="PS50808">
    <property type="entry name" value="ZF_BED"/>
    <property type="match status" value="1"/>
</dbReference>
<evidence type="ECO:0000256" key="6">
    <source>
        <dbReference type="ARBA" id="ARBA00023125"/>
    </source>
</evidence>
<reference evidence="12 13" key="1">
    <citation type="submission" date="2019-08" db="EMBL/GenBank/DDBJ databases">
        <title>Whole genome of Aphis craccivora.</title>
        <authorList>
            <person name="Voronova N.V."/>
            <person name="Shulinski R.S."/>
            <person name="Bandarenka Y.V."/>
            <person name="Zhorov D.G."/>
            <person name="Warner D."/>
        </authorList>
    </citation>
    <scope>NUCLEOTIDE SEQUENCE [LARGE SCALE GENOMIC DNA]</scope>
    <source>
        <strain evidence="12">180601</strain>
        <tissue evidence="12">Whole Body</tissue>
    </source>
</reference>
<proteinExistence type="predicted"/>
<keyword evidence="4" id="KW-0862">Zinc</keyword>
<evidence type="ECO:0000256" key="2">
    <source>
        <dbReference type="ARBA" id="ARBA00022723"/>
    </source>
</evidence>
<dbReference type="InterPro" id="IPR012337">
    <property type="entry name" value="RNaseH-like_sf"/>
</dbReference>
<dbReference type="Proteomes" id="UP000478052">
    <property type="component" value="Unassembled WGS sequence"/>
</dbReference>
<evidence type="ECO:0000259" key="11">
    <source>
        <dbReference type="PROSITE" id="PS50808"/>
    </source>
</evidence>
<dbReference type="InterPro" id="IPR003656">
    <property type="entry name" value="Znf_BED"/>
</dbReference>
<evidence type="ECO:0000256" key="5">
    <source>
        <dbReference type="ARBA" id="ARBA00023015"/>
    </source>
</evidence>
<organism evidence="12 13">
    <name type="scientific">Aphis craccivora</name>
    <name type="common">Cowpea aphid</name>
    <dbReference type="NCBI Taxonomy" id="307492"/>
    <lineage>
        <taxon>Eukaryota</taxon>
        <taxon>Metazoa</taxon>
        <taxon>Ecdysozoa</taxon>
        <taxon>Arthropoda</taxon>
        <taxon>Hexapoda</taxon>
        <taxon>Insecta</taxon>
        <taxon>Pterygota</taxon>
        <taxon>Neoptera</taxon>
        <taxon>Paraneoptera</taxon>
        <taxon>Hemiptera</taxon>
        <taxon>Sternorrhyncha</taxon>
        <taxon>Aphidomorpha</taxon>
        <taxon>Aphidoidea</taxon>
        <taxon>Aphididae</taxon>
        <taxon>Aphidini</taxon>
        <taxon>Aphis</taxon>
        <taxon>Aphis</taxon>
    </lineage>
</organism>
<keyword evidence="2" id="KW-0479">Metal-binding</keyword>
<keyword evidence="7" id="KW-0804">Transcription</keyword>
<dbReference type="InterPro" id="IPR008906">
    <property type="entry name" value="HATC_C_dom"/>
</dbReference>
<evidence type="ECO:0000313" key="12">
    <source>
        <dbReference type="EMBL" id="KAF0704374.1"/>
    </source>
</evidence>
<comment type="caution">
    <text evidence="12">The sequence shown here is derived from an EMBL/GenBank/DDBJ whole genome shotgun (WGS) entry which is preliminary data.</text>
</comment>
<dbReference type="PANTHER" id="PTHR46481">
    <property type="entry name" value="ZINC FINGER BED DOMAIN-CONTAINING PROTEIN 4"/>
    <property type="match status" value="1"/>
</dbReference>
<evidence type="ECO:0000256" key="7">
    <source>
        <dbReference type="ARBA" id="ARBA00023163"/>
    </source>
</evidence>
<keyword evidence="5" id="KW-0805">Transcription regulation</keyword>
<feature type="domain" description="BED-type" evidence="11">
    <location>
        <begin position="1"/>
        <end position="49"/>
    </location>
</feature>
<dbReference type="InterPro" id="IPR036236">
    <property type="entry name" value="Znf_C2H2_sf"/>
</dbReference>
<dbReference type="GO" id="GO:0009791">
    <property type="term" value="P:post-embryonic development"/>
    <property type="evidence" value="ECO:0007669"/>
    <property type="project" value="UniProtKB-ARBA"/>
</dbReference>
<dbReference type="AlphaFoldDB" id="A0A6G0VP94"/>
<evidence type="ECO:0000313" key="13">
    <source>
        <dbReference type="Proteomes" id="UP000478052"/>
    </source>
</evidence>
<evidence type="ECO:0000256" key="4">
    <source>
        <dbReference type="ARBA" id="ARBA00022833"/>
    </source>
</evidence>
<dbReference type="SUPFAM" id="SSF53098">
    <property type="entry name" value="Ribonuclease H-like"/>
    <property type="match status" value="1"/>
</dbReference>
<name>A0A6G0VP94_APHCR</name>
<evidence type="ECO:0000256" key="10">
    <source>
        <dbReference type="SAM" id="MobiDB-lite"/>
    </source>
</evidence>
<dbReference type="SUPFAM" id="SSF57667">
    <property type="entry name" value="beta-beta-alpha zinc fingers"/>
    <property type="match status" value="1"/>
</dbReference>